<feature type="domain" description="HTH araC/xylS-type" evidence="6">
    <location>
        <begin position="243"/>
        <end position="341"/>
    </location>
</feature>
<dbReference type="InterPro" id="IPR011006">
    <property type="entry name" value="CheY-like_superfamily"/>
</dbReference>
<dbReference type="PROSITE" id="PS00041">
    <property type="entry name" value="HTH_ARAC_FAMILY_1"/>
    <property type="match status" value="1"/>
</dbReference>
<proteinExistence type="predicted"/>
<name>A0A927H0N3_9BACL</name>
<dbReference type="PROSITE" id="PS01124">
    <property type="entry name" value="HTH_ARAC_FAMILY_2"/>
    <property type="match status" value="1"/>
</dbReference>
<keyword evidence="3" id="KW-0804">Transcription</keyword>
<evidence type="ECO:0000256" key="2">
    <source>
        <dbReference type="ARBA" id="ARBA00023125"/>
    </source>
</evidence>
<dbReference type="AlphaFoldDB" id="A0A927H0N3"/>
<feature type="modified residue" description="4-aspartylphosphate" evidence="4">
    <location>
        <position position="55"/>
    </location>
</feature>
<dbReference type="SUPFAM" id="SSF46689">
    <property type="entry name" value="Homeodomain-like"/>
    <property type="match status" value="2"/>
</dbReference>
<dbReference type="Proteomes" id="UP000639396">
    <property type="component" value="Unassembled WGS sequence"/>
</dbReference>
<evidence type="ECO:0000256" key="3">
    <source>
        <dbReference type="ARBA" id="ARBA00023163"/>
    </source>
</evidence>
<dbReference type="PANTHER" id="PTHR43280">
    <property type="entry name" value="ARAC-FAMILY TRANSCRIPTIONAL REGULATOR"/>
    <property type="match status" value="1"/>
</dbReference>
<dbReference type="Gene3D" id="3.40.50.2300">
    <property type="match status" value="1"/>
</dbReference>
<dbReference type="Pfam" id="PF12833">
    <property type="entry name" value="HTH_18"/>
    <property type="match status" value="1"/>
</dbReference>
<dbReference type="CDD" id="cd17536">
    <property type="entry name" value="REC_YesN-like"/>
    <property type="match status" value="1"/>
</dbReference>
<dbReference type="SUPFAM" id="SSF52172">
    <property type="entry name" value="CheY-like"/>
    <property type="match status" value="1"/>
</dbReference>
<dbReference type="SMART" id="SM00342">
    <property type="entry name" value="HTH_ARAC"/>
    <property type="match status" value="1"/>
</dbReference>
<dbReference type="Pfam" id="PF00072">
    <property type="entry name" value="Response_reg"/>
    <property type="match status" value="1"/>
</dbReference>
<dbReference type="PROSITE" id="PS50110">
    <property type="entry name" value="RESPONSE_REGULATORY"/>
    <property type="match status" value="1"/>
</dbReference>
<dbReference type="PRINTS" id="PR00032">
    <property type="entry name" value="HTHARAC"/>
</dbReference>
<dbReference type="InterPro" id="IPR018062">
    <property type="entry name" value="HTH_AraC-typ_CS"/>
</dbReference>
<feature type="domain" description="Response regulatory" evidence="7">
    <location>
        <begin position="3"/>
        <end position="120"/>
    </location>
</feature>
<sequence>MYSILIVDDEPMIRKGLEKMIRQTESLDCSVRMAENGEEALARIREERPDFVFTDIRMPRMDGLELCRRLAEEEPDVQVVVISGYGDFEYAQKCVSYGVKQYLLKPVGVQDMRDTLAKLTNALGRKQSPYYLSVARLDEWVEQMEVAVWSLHSEELERLLERLECDYDFAQLTVSRQNEALQELYALLVKKLAHRDVVPHDKELRLEGVATSAKSFGRLAEAVRKIAADLKAKRKGKAKNPVEAAKAFIDEHLSKEVSLEEVADVLGLNPSYFSQLFKQTTDETFVQYRTRRRMDKAKKLLEQPHYRITDISYEVGYADHPHFTKMFKKHTGYSPSEYRSRLGIE</sequence>
<feature type="coiled-coil region" evidence="5">
    <location>
        <begin position="153"/>
        <end position="180"/>
    </location>
</feature>
<evidence type="ECO:0000256" key="4">
    <source>
        <dbReference type="PROSITE-ProRule" id="PRU00169"/>
    </source>
</evidence>
<dbReference type="PANTHER" id="PTHR43280:SF2">
    <property type="entry name" value="HTH-TYPE TRANSCRIPTIONAL REGULATOR EXSA"/>
    <property type="match status" value="1"/>
</dbReference>
<reference evidence="8" key="1">
    <citation type="submission" date="2020-09" db="EMBL/GenBank/DDBJ databases">
        <title>A novel bacterium of genus Paenibacillus, isolated from South China Sea.</title>
        <authorList>
            <person name="Huang H."/>
            <person name="Mo K."/>
            <person name="Hu Y."/>
        </authorList>
    </citation>
    <scope>NUCLEOTIDE SEQUENCE</scope>
    <source>
        <strain evidence="8">IB182363</strain>
    </source>
</reference>
<dbReference type="InterPro" id="IPR009057">
    <property type="entry name" value="Homeodomain-like_sf"/>
</dbReference>
<dbReference type="Gene3D" id="1.10.10.60">
    <property type="entry name" value="Homeodomain-like"/>
    <property type="match status" value="2"/>
</dbReference>
<comment type="caution">
    <text evidence="8">The sequence shown here is derived from an EMBL/GenBank/DDBJ whole genome shotgun (WGS) entry which is preliminary data.</text>
</comment>
<evidence type="ECO:0000256" key="1">
    <source>
        <dbReference type="ARBA" id="ARBA00023015"/>
    </source>
</evidence>
<dbReference type="InterPro" id="IPR020449">
    <property type="entry name" value="Tscrpt_reg_AraC-type_HTH"/>
</dbReference>
<evidence type="ECO:0000259" key="6">
    <source>
        <dbReference type="PROSITE" id="PS01124"/>
    </source>
</evidence>
<protein>
    <submittedName>
        <fullName evidence="8">Response regulator</fullName>
    </submittedName>
</protein>
<keyword evidence="4" id="KW-0597">Phosphoprotein</keyword>
<keyword evidence="9" id="KW-1185">Reference proteome</keyword>
<dbReference type="EMBL" id="JACXJA010000014">
    <property type="protein sequence ID" value="MBD2862654.1"/>
    <property type="molecule type" value="Genomic_DNA"/>
</dbReference>
<dbReference type="InterPro" id="IPR018060">
    <property type="entry name" value="HTH_AraC"/>
</dbReference>
<dbReference type="GO" id="GO:0003700">
    <property type="term" value="F:DNA-binding transcription factor activity"/>
    <property type="evidence" value="ECO:0007669"/>
    <property type="project" value="InterPro"/>
</dbReference>
<evidence type="ECO:0000256" key="5">
    <source>
        <dbReference type="SAM" id="Coils"/>
    </source>
</evidence>
<accession>A0A927H0N3</accession>
<evidence type="ECO:0000259" key="7">
    <source>
        <dbReference type="PROSITE" id="PS50110"/>
    </source>
</evidence>
<dbReference type="RefSeq" id="WP_190927739.1">
    <property type="nucleotide sequence ID" value="NZ_JACXJA010000014.1"/>
</dbReference>
<dbReference type="SMART" id="SM00448">
    <property type="entry name" value="REC"/>
    <property type="match status" value="1"/>
</dbReference>
<dbReference type="GO" id="GO:0000160">
    <property type="term" value="P:phosphorelay signal transduction system"/>
    <property type="evidence" value="ECO:0007669"/>
    <property type="project" value="InterPro"/>
</dbReference>
<dbReference type="GO" id="GO:0043565">
    <property type="term" value="F:sequence-specific DNA binding"/>
    <property type="evidence" value="ECO:0007669"/>
    <property type="project" value="InterPro"/>
</dbReference>
<evidence type="ECO:0000313" key="9">
    <source>
        <dbReference type="Proteomes" id="UP000639396"/>
    </source>
</evidence>
<gene>
    <name evidence="8" type="ORF">IDH45_11725</name>
</gene>
<dbReference type="InterPro" id="IPR001789">
    <property type="entry name" value="Sig_transdc_resp-reg_receiver"/>
</dbReference>
<evidence type="ECO:0000313" key="8">
    <source>
        <dbReference type="EMBL" id="MBD2862654.1"/>
    </source>
</evidence>
<keyword evidence="2" id="KW-0238">DNA-binding</keyword>
<keyword evidence="5" id="KW-0175">Coiled coil</keyword>
<organism evidence="8 9">
    <name type="scientific">Paenibacillus oceani</name>
    <dbReference type="NCBI Taxonomy" id="2772510"/>
    <lineage>
        <taxon>Bacteria</taxon>
        <taxon>Bacillati</taxon>
        <taxon>Bacillota</taxon>
        <taxon>Bacilli</taxon>
        <taxon>Bacillales</taxon>
        <taxon>Paenibacillaceae</taxon>
        <taxon>Paenibacillus</taxon>
    </lineage>
</organism>
<keyword evidence="1" id="KW-0805">Transcription regulation</keyword>